<evidence type="ECO:0000256" key="1">
    <source>
        <dbReference type="SAM" id="SignalP"/>
    </source>
</evidence>
<name>A0ABR1M2K4_9PEZI</name>
<organism evidence="2 3">
    <name type="scientific">Phyllosticta citribraziliensis</name>
    <dbReference type="NCBI Taxonomy" id="989973"/>
    <lineage>
        <taxon>Eukaryota</taxon>
        <taxon>Fungi</taxon>
        <taxon>Dikarya</taxon>
        <taxon>Ascomycota</taxon>
        <taxon>Pezizomycotina</taxon>
        <taxon>Dothideomycetes</taxon>
        <taxon>Dothideomycetes incertae sedis</taxon>
        <taxon>Botryosphaeriales</taxon>
        <taxon>Phyllostictaceae</taxon>
        <taxon>Phyllosticta</taxon>
    </lineage>
</organism>
<sequence length="155" mass="16584">MLPANPFALALALPLPLPLPCALRCPTWMLYEGRNVYSAGCWLVGWLPGQEWNGVFGMYQCMQMPAVVFLSSCGEMCVTSSTVVGFLVGPPRSTGASWGQLALQSKAAVFSDGAITRFHESNQTRNGGSNCVVDIVSFISVSSPQETPTLYGIAM</sequence>
<proteinExistence type="predicted"/>
<accession>A0ABR1M2K4</accession>
<keyword evidence="1" id="KW-0732">Signal</keyword>
<dbReference type="GeneID" id="92035413"/>
<keyword evidence="3" id="KW-1185">Reference proteome</keyword>
<protein>
    <recommendedName>
        <fullName evidence="4">Secreted protein</fullName>
    </recommendedName>
</protein>
<feature type="signal peptide" evidence="1">
    <location>
        <begin position="1"/>
        <end position="22"/>
    </location>
</feature>
<comment type="caution">
    <text evidence="2">The sequence shown here is derived from an EMBL/GenBank/DDBJ whole genome shotgun (WGS) entry which is preliminary data.</text>
</comment>
<dbReference type="RefSeq" id="XP_066658150.1">
    <property type="nucleotide sequence ID" value="XM_066802507.1"/>
</dbReference>
<evidence type="ECO:0008006" key="4">
    <source>
        <dbReference type="Google" id="ProtNLM"/>
    </source>
</evidence>
<dbReference type="Proteomes" id="UP001360953">
    <property type="component" value="Unassembled WGS sequence"/>
</dbReference>
<feature type="chain" id="PRO_5046067317" description="Secreted protein" evidence="1">
    <location>
        <begin position="23"/>
        <end position="155"/>
    </location>
</feature>
<gene>
    <name evidence="2" type="ORF">J3D65DRAFT_656844</name>
</gene>
<evidence type="ECO:0000313" key="2">
    <source>
        <dbReference type="EMBL" id="KAK7541219.1"/>
    </source>
</evidence>
<evidence type="ECO:0000313" key="3">
    <source>
        <dbReference type="Proteomes" id="UP001360953"/>
    </source>
</evidence>
<dbReference type="EMBL" id="JBBPEH010000003">
    <property type="protein sequence ID" value="KAK7541219.1"/>
    <property type="molecule type" value="Genomic_DNA"/>
</dbReference>
<reference evidence="2 3" key="1">
    <citation type="submission" date="2024-04" db="EMBL/GenBank/DDBJ databases">
        <title>Phyllosticta paracitricarpa is synonymous to the EU quarantine fungus P. citricarpa based on phylogenomic analyses.</title>
        <authorList>
            <consortium name="Lawrence Berkeley National Laboratory"/>
            <person name="Van ingen-buijs V.A."/>
            <person name="Van westerhoven A.C."/>
            <person name="Haridas S."/>
            <person name="Skiadas P."/>
            <person name="Martin F."/>
            <person name="Groenewald J.Z."/>
            <person name="Crous P.W."/>
            <person name="Seidl M.F."/>
        </authorList>
    </citation>
    <scope>NUCLEOTIDE SEQUENCE [LARGE SCALE GENOMIC DNA]</scope>
    <source>
        <strain evidence="2 3">CPC 17464</strain>
    </source>
</reference>